<dbReference type="WormBase" id="SRAE_X000024900">
    <property type="protein sequence ID" value="SRP07497"/>
    <property type="gene ID" value="WBGene00265805"/>
</dbReference>
<accession>A0A090LTG4</accession>
<dbReference type="GO" id="GO:0016298">
    <property type="term" value="F:lipase activity"/>
    <property type="evidence" value="ECO:0007669"/>
    <property type="project" value="TreeGrafter"/>
</dbReference>
<dbReference type="GO" id="GO:0016042">
    <property type="term" value="P:lipid catabolic process"/>
    <property type="evidence" value="ECO:0007669"/>
    <property type="project" value="InterPro"/>
</dbReference>
<name>A0A090LTG4_STRRB</name>
<evidence type="ECO:0000313" key="3">
    <source>
        <dbReference type="WBParaSite" id="SRAE_X000024900.1"/>
    </source>
</evidence>
<organism evidence="1">
    <name type="scientific">Strongyloides ratti</name>
    <name type="common">Parasitic roundworm</name>
    <dbReference type="NCBI Taxonomy" id="34506"/>
    <lineage>
        <taxon>Eukaryota</taxon>
        <taxon>Metazoa</taxon>
        <taxon>Ecdysozoa</taxon>
        <taxon>Nematoda</taxon>
        <taxon>Chromadorea</taxon>
        <taxon>Rhabditida</taxon>
        <taxon>Tylenchina</taxon>
        <taxon>Panagrolaimomorpha</taxon>
        <taxon>Strongyloidoidea</taxon>
        <taxon>Strongyloididae</taxon>
        <taxon>Strongyloides</taxon>
    </lineage>
</organism>
<dbReference type="CTD" id="36383299"/>
<dbReference type="RefSeq" id="XP_024510115.1">
    <property type="nucleotide sequence ID" value="XM_024644569.1"/>
</dbReference>
<dbReference type="OrthoDB" id="5853720at2759"/>
<dbReference type="Gene3D" id="3.40.50.1820">
    <property type="entry name" value="alpha/beta hydrolase"/>
    <property type="match status" value="1"/>
</dbReference>
<proteinExistence type="predicted"/>
<evidence type="ECO:0000313" key="1">
    <source>
        <dbReference type="EMBL" id="CEF70919.1"/>
    </source>
</evidence>
<evidence type="ECO:0000313" key="2">
    <source>
        <dbReference type="Proteomes" id="UP000035682"/>
    </source>
</evidence>
<reference evidence="1 2" key="1">
    <citation type="submission" date="2014-09" db="EMBL/GenBank/DDBJ databases">
        <authorList>
            <person name="Martin A.A."/>
        </authorList>
    </citation>
    <scope>NUCLEOTIDE SEQUENCE</scope>
    <source>
        <strain evidence="2">ED321</strain>
        <strain evidence="1">ED321 Heterogonic</strain>
    </source>
</reference>
<dbReference type="OMA" id="RYEGKYI"/>
<dbReference type="InterPro" id="IPR002918">
    <property type="entry name" value="Lipase_EstA/Esterase_EstB"/>
</dbReference>
<keyword evidence="2" id="KW-1185">Reference proteome</keyword>
<reference evidence="3" key="2">
    <citation type="submission" date="2020-12" db="UniProtKB">
        <authorList>
            <consortium name="WormBaseParasite"/>
        </authorList>
    </citation>
    <scope>IDENTIFICATION</scope>
</reference>
<evidence type="ECO:0000313" key="4">
    <source>
        <dbReference type="WormBase" id="SRAE_X000024900"/>
    </source>
</evidence>
<dbReference type="PANTHER" id="PTHR32015">
    <property type="entry name" value="FASTING INDUCED LIPASE"/>
    <property type="match status" value="1"/>
</dbReference>
<gene>
    <name evidence="1 3 4" type="ORF">SRAE_X000024900</name>
</gene>
<dbReference type="Proteomes" id="UP000035682">
    <property type="component" value="Unplaced"/>
</dbReference>
<dbReference type="WBParaSite" id="SRAE_X000024900.1">
    <property type="protein sequence ID" value="SRAE_X000024900.1"/>
    <property type="gene ID" value="WBGene00265805"/>
</dbReference>
<dbReference type="AlphaFoldDB" id="A0A090LTG4"/>
<dbReference type="SUPFAM" id="SSF53474">
    <property type="entry name" value="alpha/beta-Hydrolases"/>
    <property type="match status" value="1"/>
</dbReference>
<sequence length="279" mass="30992">MKITIFTLIFIILFPIFTLTISEAFINFITNHYGEDIAKTLARQDLGRQGSYGGGNKRPNIKGKRPVILVHGITNSAGTFFSIRKYLLNHGYSDDLVYGTTYGDAGKTNILMATMECRFIMQIRMFIQTVADYTNSKVDIIAYSMGSPVARKAILGSKCVDTGRDLGPPITVLVEKFISVAGANYGSALCIFPFGSCNLINGLNCNSKFITDINRKQKYEGKRIYTIYSNADDKVGYITCGQIASKIKGENQSIQRTGMNHDQVIFNTANLQLKLLRQK</sequence>
<dbReference type="FunFam" id="3.40.50.1820:FF:000377">
    <property type="entry name" value="LIPaSe related"/>
    <property type="match status" value="1"/>
</dbReference>
<dbReference type="EMBL" id="LN609530">
    <property type="protein sequence ID" value="CEF70919.1"/>
    <property type="molecule type" value="Genomic_DNA"/>
</dbReference>
<dbReference type="GeneID" id="36383299"/>
<protein>
    <submittedName>
        <fullName evidence="1 3">Lipase EstA/Esterase EstB family-containing protein</fullName>
    </submittedName>
</protein>
<dbReference type="InterPro" id="IPR029058">
    <property type="entry name" value="AB_hydrolase_fold"/>
</dbReference>
<dbReference type="Pfam" id="PF01674">
    <property type="entry name" value="Lipase_2"/>
    <property type="match status" value="1"/>
</dbReference>
<dbReference type="PANTHER" id="PTHR32015:SF3">
    <property type="entry name" value="TRIACYLGLYCEROL LIPASE"/>
    <property type="match status" value="1"/>
</dbReference>